<reference evidence="1 2" key="1">
    <citation type="journal article" date="2011" name="Front. Microbiol.">
        <title>Two Strains of Crocosphaera watsonii with Highly Conserved Genomes are Distinguished by Strain-Specific Features.</title>
        <authorList>
            <person name="Bench S.R."/>
            <person name="Ilikchyan I.N."/>
            <person name="Tripp H.J."/>
            <person name="Zehr J.P."/>
        </authorList>
    </citation>
    <scope>NUCLEOTIDE SEQUENCE [LARGE SCALE GENOMIC DNA]</scope>
    <source>
        <strain evidence="1 2">WH 0003</strain>
    </source>
</reference>
<comment type="caution">
    <text evidence="1">The sequence shown here is derived from an EMBL/GenBank/DDBJ whole genome shotgun (WGS) entry which is preliminary data.</text>
</comment>
<evidence type="ECO:0000313" key="2">
    <source>
        <dbReference type="Proteomes" id="UP000003477"/>
    </source>
</evidence>
<organism evidence="1 2">
    <name type="scientific">Crocosphaera watsonii WH 0003</name>
    <dbReference type="NCBI Taxonomy" id="423471"/>
    <lineage>
        <taxon>Bacteria</taxon>
        <taxon>Bacillati</taxon>
        <taxon>Cyanobacteriota</taxon>
        <taxon>Cyanophyceae</taxon>
        <taxon>Oscillatoriophycideae</taxon>
        <taxon>Chroococcales</taxon>
        <taxon>Aphanothecaceae</taxon>
        <taxon>Crocosphaera</taxon>
    </lineage>
</organism>
<sequence length="41" mass="4682">MCLIIHALRVETKGFWVNRLLQKLTSNPYIISLQILIIGDG</sequence>
<accession>G5JBU2</accession>
<dbReference type="AlphaFoldDB" id="G5JBU2"/>
<proteinExistence type="predicted"/>
<evidence type="ECO:0000313" key="1">
    <source>
        <dbReference type="EMBL" id="EHJ10348.1"/>
    </source>
</evidence>
<dbReference type="EMBL" id="AESD01000731">
    <property type="protein sequence ID" value="EHJ10348.1"/>
    <property type="molecule type" value="Genomic_DNA"/>
</dbReference>
<protein>
    <submittedName>
        <fullName evidence="1">Uncharacterized protein</fullName>
    </submittedName>
</protein>
<dbReference type="Proteomes" id="UP000003477">
    <property type="component" value="Unassembled WGS sequence"/>
</dbReference>
<name>G5JBU2_CROWT</name>
<gene>
    <name evidence="1" type="ORF">CWATWH0003_4906</name>
</gene>